<organism evidence="10 11">
    <name type="scientific">Neocallimastix californiae</name>
    <dbReference type="NCBI Taxonomy" id="1754190"/>
    <lineage>
        <taxon>Eukaryota</taxon>
        <taxon>Fungi</taxon>
        <taxon>Fungi incertae sedis</taxon>
        <taxon>Chytridiomycota</taxon>
        <taxon>Chytridiomycota incertae sedis</taxon>
        <taxon>Neocallimastigomycetes</taxon>
        <taxon>Neocallimastigales</taxon>
        <taxon>Neocallimastigaceae</taxon>
        <taxon>Neocallimastix</taxon>
    </lineage>
</organism>
<comment type="cofactor">
    <cofactor evidence="1">
        <name>Zn(2+)</name>
        <dbReference type="ChEBI" id="CHEBI:29105"/>
    </cofactor>
</comment>
<comment type="caution">
    <text evidence="10">The sequence shown here is derived from an EMBL/GenBank/DDBJ whole genome shotgun (WGS) entry which is preliminary data.</text>
</comment>
<dbReference type="Gene3D" id="3.40.390.10">
    <property type="entry name" value="Collagenase (Catalytic Domain)"/>
    <property type="match status" value="1"/>
</dbReference>
<evidence type="ECO:0000259" key="8">
    <source>
        <dbReference type="Pfam" id="PF01431"/>
    </source>
</evidence>
<dbReference type="InterPro" id="IPR000718">
    <property type="entry name" value="Peptidase_M13"/>
</dbReference>
<feature type="domain" description="Peptidase M13 N-terminal" evidence="9">
    <location>
        <begin position="85"/>
        <end position="473"/>
    </location>
</feature>
<evidence type="ECO:0000256" key="1">
    <source>
        <dbReference type="ARBA" id="ARBA00001947"/>
    </source>
</evidence>
<dbReference type="AlphaFoldDB" id="A0A1Y2ADA3"/>
<evidence type="ECO:0000313" key="11">
    <source>
        <dbReference type="Proteomes" id="UP000193920"/>
    </source>
</evidence>
<evidence type="ECO:0000256" key="7">
    <source>
        <dbReference type="SAM" id="SignalP"/>
    </source>
</evidence>
<dbReference type="Proteomes" id="UP000193920">
    <property type="component" value="Unassembled WGS sequence"/>
</dbReference>
<evidence type="ECO:0000256" key="4">
    <source>
        <dbReference type="ARBA" id="ARBA00022801"/>
    </source>
</evidence>
<keyword evidence="2" id="KW-0645">Protease</keyword>
<keyword evidence="7" id="KW-0732">Signal</keyword>
<keyword evidence="6" id="KW-0482">Metalloprotease</keyword>
<dbReference type="STRING" id="1754190.A0A1Y2ADA3"/>
<protein>
    <submittedName>
        <fullName evidence="10">Zincin</fullName>
    </submittedName>
</protein>
<dbReference type="InterPro" id="IPR024079">
    <property type="entry name" value="MetalloPept_cat_dom_sf"/>
</dbReference>
<dbReference type="OrthoDB" id="6475849at2759"/>
<dbReference type="EMBL" id="MCOG01000288">
    <property type="protein sequence ID" value="ORY20486.1"/>
    <property type="molecule type" value="Genomic_DNA"/>
</dbReference>
<dbReference type="GO" id="GO:0005886">
    <property type="term" value="C:plasma membrane"/>
    <property type="evidence" value="ECO:0007669"/>
    <property type="project" value="TreeGrafter"/>
</dbReference>
<keyword evidence="11" id="KW-1185">Reference proteome</keyword>
<keyword evidence="3" id="KW-0479">Metal-binding</keyword>
<proteinExistence type="predicted"/>
<evidence type="ECO:0000256" key="6">
    <source>
        <dbReference type="ARBA" id="ARBA00023049"/>
    </source>
</evidence>
<keyword evidence="4" id="KW-0378">Hydrolase</keyword>
<dbReference type="SUPFAM" id="SSF55486">
    <property type="entry name" value="Metalloproteases ('zincins'), catalytic domain"/>
    <property type="match status" value="1"/>
</dbReference>
<evidence type="ECO:0000259" key="9">
    <source>
        <dbReference type="Pfam" id="PF05649"/>
    </source>
</evidence>
<accession>A0A1Y2ADA3</accession>
<evidence type="ECO:0000256" key="5">
    <source>
        <dbReference type="ARBA" id="ARBA00022833"/>
    </source>
</evidence>
<sequence length="748" mass="86928">MKFKVVSIIIATLSLSKFVISSPFKRIYDTEEEIETEVEQNIVASEISSSEEETQEISNDNLCKSKECYETSNRILSGLDTSVDPCEDFYQFTCNNWMNENIIPEGEDKILNFLSGQEETTKVVQDIVTGNYIINKNQSNEDQQYDEILLNKLNSLYKSCINTDKINEQGKEPILNLINELKINENRLYYNDTDILTSTLAEMHDYGMTTLIDVDVINPSTNARHYYITVLEYSGALESYEESEKLNQYRKMIETSFSVIFGDQPERDINKMTENVIEFEKSINSLASPELYVNAKLENNKMKFGEMIQRWKYINWELYFKKRFGDKYSEIKEGDDVLLFPAMYFDNLEKVLAETDVETLAIYFEWKVIKRYIKYISEDIVHVVAPLYDDIDENLSRNSYCYSATVNAMPMTVSRFYAEKVHSNYKKEYAEKTFEYVKQAMMERIGQMEWLEDETKKYAIKKLSLVKDKIGYPEFLKHPKNLVDKYNSLEIGDDFFTNILNYHKYTIKEVLNKYNTPYEVTDMALTNQQTINAFYSPNSNSIFIPTASLQPPFINTNSPNYLNFGSLGTVIGHELTHAFDGNGKNYDIEGKINNWWVNNDVEEFVQLAQCFIEQYNQYYMEDDNHNKYYVSGLKSINENLADNGGLTRAYEAWKLSLKEDPKQVKKDNPRLPGLSQYSFDQLFFISFGQTWCAKFKSDPSILAMYTNNGYSPGQARVNGSVSNSPYFAKVFNCANKTPMNPDKKCVIW</sequence>
<dbReference type="GO" id="GO:0004222">
    <property type="term" value="F:metalloendopeptidase activity"/>
    <property type="evidence" value="ECO:0007669"/>
    <property type="project" value="InterPro"/>
</dbReference>
<keyword evidence="5" id="KW-0862">Zinc</keyword>
<evidence type="ECO:0000313" key="10">
    <source>
        <dbReference type="EMBL" id="ORY20486.1"/>
    </source>
</evidence>
<dbReference type="InterPro" id="IPR042089">
    <property type="entry name" value="Peptidase_M13_dom_2"/>
</dbReference>
<feature type="chain" id="PRO_5012869815" evidence="7">
    <location>
        <begin position="22"/>
        <end position="748"/>
    </location>
</feature>
<dbReference type="CDD" id="cd08662">
    <property type="entry name" value="M13"/>
    <property type="match status" value="1"/>
</dbReference>
<dbReference type="Pfam" id="PF05649">
    <property type="entry name" value="Peptidase_M13_N"/>
    <property type="match status" value="1"/>
</dbReference>
<feature type="signal peptide" evidence="7">
    <location>
        <begin position="1"/>
        <end position="21"/>
    </location>
</feature>
<reference evidence="10 11" key="1">
    <citation type="submission" date="2016-08" db="EMBL/GenBank/DDBJ databases">
        <title>A Parts List for Fungal Cellulosomes Revealed by Comparative Genomics.</title>
        <authorList>
            <consortium name="DOE Joint Genome Institute"/>
            <person name="Haitjema C.H."/>
            <person name="Gilmore S.P."/>
            <person name="Henske J.K."/>
            <person name="Solomon K.V."/>
            <person name="De Groot R."/>
            <person name="Kuo A."/>
            <person name="Mondo S.J."/>
            <person name="Salamov A.A."/>
            <person name="Labutti K."/>
            <person name="Zhao Z."/>
            <person name="Chiniquy J."/>
            <person name="Barry K."/>
            <person name="Brewer H.M."/>
            <person name="Purvine S.O."/>
            <person name="Wright A.T."/>
            <person name="Boxma B."/>
            <person name="Van Alen T."/>
            <person name="Hackstein J.H."/>
            <person name="Baker S.E."/>
            <person name="Grigoriev I.V."/>
            <person name="O'Malley M.A."/>
        </authorList>
    </citation>
    <scope>NUCLEOTIDE SEQUENCE [LARGE SCALE GENOMIC DNA]</scope>
    <source>
        <strain evidence="10 11">G1</strain>
    </source>
</reference>
<dbReference type="PRINTS" id="PR00786">
    <property type="entry name" value="NEPRILYSIN"/>
</dbReference>
<dbReference type="InterPro" id="IPR008753">
    <property type="entry name" value="Peptidase_M13_N"/>
</dbReference>
<dbReference type="GO" id="GO:0016485">
    <property type="term" value="P:protein processing"/>
    <property type="evidence" value="ECO:0007669"/>
    <property type="project" value="TreeGrafter"/>
</dbReference>
<dbReference type="GO" id="GO:0046872">
    <property type="term" value="F:metal ion binding"/>
    <property type="evidence" value="ECO:0007669"/>
    <property type="project" value="UniProtKB-KW"/>
</dbReference>
<dbReference type="PANTHER" id="PTHR11733">
    <property type="entry name" value="ZINC METALLOPROTEASE FAMILY M13 NEPRILYSIN-RELATED"/>
    <property type="match status" value="1"/>
</dbReference>
<dbReference type="PANTHER" id="PTHR11733:SF240">
    <property type="entry name" value="GH14155P-RELATED"/>
    <property type="match status" value="1"/>
</dbReference>
<feature type="domain" description="Peptidase M13 C-terminal" evidence="8">
    <location>
        <begin position="532"/>
        <end position="746"/>
    </location>
</feature>
<name>A0A1Y2ADA3_9FUNG</name>
<dbReference type="InterPro" id="IPR018497">
    <property type="entry name" value="Peptidase_M13_C"/>
</dbReference>
<evidence type="ECO:0000256" key="3">
    <source>
        <dbReference type="ARBA" id="ARBA00022723"/>
    </source>
</evidence>
<evidence type="ECO:0000256" key="2">
    <source>
        <dbReference type="ARBA" id="ARBA00022670"/>
    </source>
</evidence>
<dbReference type="Pfam" id="PF01431">
    <property type="entry name" value="Peptidase_M13"/>
    <property type="match status" value="1"/>
</dbReference>
<dbReference type="PROSITE" id="PS51885">
    <property type="entry name" value="NEPRILYSIN"/>
    <property type="match status" value="1"/>
</dbReference>
<gene>
    <name evidence="10" type="ORF">LY90DRAFT_463889</name>
</gene>
<dbReference type="Gene3D" id="1.10.1380.10">
    <property type="entry name" value="Neutral endopeptidase , domain2"/>
    <property type="match status" value="1"/>
</dbReference>